<dbReference type="AlphaFoldDB" id="A0A8H6Y183"/>
<protein>
    <recommendedName>
        <fullName evidence="2">CxC2-like cysteine cluster KDZ transposase-associated domain-containing protein</fullName>
    </recommendedName>
</protein>
<evidence type="ECO:0000313" key="3">
    <source>
        <dbReference type="EMBL" id="KAF7349895.1"/>
    </source>
</evidence>
<proteinExistence type="predicted"/>
<dbReference type="InterPro" id="IPR040521">
    <property type="entry name" value="KDZ"/>
</dbReference>
<feature type="domain" description="CxC2-like cysteine cluster KDZ transposase-associated" evidence="2">
    <location>
        <begin position="251"/>
        <end position="348"/>
    </location>
</feature>
<dbReference type="OrthoDB" id="3257613at2759"/>
<evidence type="ECO:0000313" key="4">
    <source>
        <dbReference type="Proteomes" id="UP000620124"/>
    </source>
</evidence>
<feature type="region of interest" description="Disordered" evidence="1">
    <location>
        <begin position="695"/>
        <end position="729"/>
    </location>
</feature>
<gene>
    <name evidence="3" type="ORF">MVEN_01290100</name>
</gene>
<feature type="region of interest" description="Disordered" evidence="1">
    <location>
        <begin position="109"/>
        <end position="141"/>
    </location>
</feature>
<sequence length="1122" mass="128095">MKRTAPVAASPSKRTRRKTAHARGQIGYDTDSDDEVLPFKSESTSIMVAAGAADATSPRRLNPRPWVHSRADVGWDDSAVPDIPGGMATRAPAVDTSTPLVFDASMDDTTSEIEDSATLDPPPETFGPNLEKPTRHQGQSHRISKILKIMPEIQSRILATFAHPQLGHPCSCGQPAVYRCVDCFNAPMWCRTCIVREHQYNPFHHIERWDGKMFVRDALATTRPFDKSKYPVEDLSHIHLIVQTHPHPNAHQPRCPHRRPGDPDIGQFTIGDHNGFHTTWIEFCQCLRPGDDARWQQLLAVRLFPATFEQPQTAFTFTAMKQFHVHALASKKSAYDYVKALCQLSNNAAPTTVADRYREFLFACRIWRYLTLQRRTGQAHGIDELVPHRRAASLAVRCPACPEVGFNMSCEEMANATEEERHKYTLFLSTDGNFKLQRKKKREDPDDFALNDGNAYFPPNEDFKAYGELIKEEKQEEVGFFIREDAQRQTQSRNKQLQECDHLNAARMQKISKFKNAVITGVVAVQCARHGFYMPQGMVDLIKGEGYAYTDYALAYALAEAELIRWIRLGYDIWCQYGVRLLARFARWFPSMNDIIEKLMGAINKLHILSHKELCQVIHNLNWLLYVGMVSMEIIETGWVEHNLMAGSTQEMNDGHRHDVIDGTSDHWNWEKTIKLPEALTRLYRTAKSEQRTRTASFESLDKFQKDRRPEAVARWETQNENPRRDKDGVWHSVFQLNLKSGPPTHAGAYTKLLTQEATAQQSADSRGAGGKPGDVGMISAALMAERDQERIKRMRASPTTPADVLAAARQQLESDIKALRKWQLDRVPELHRYMSEMDGGEPEKMRLLLPSDFSPADRVRLQLSGLATAEYGLREGQAHDALGDLRTAIRTKNFNLNLKKTDIYGTGATTRAGNYLKGLQNQVQGSGDTYRRSWRGLRALGLPKGDATLQPLSRDEQWGKGGVALKATRSKDREPWFWSAQRPAGLDAKAEADWEEEMDRVQWFRERALMKRANEEVEILEAEFERSRRWFLKNSENWTKMAEREKRGDYVDNQGWHAYAHKQAIIYADLARECETLWKQLPQLVVDDEIAEAKKAKNDEEEREVDAMEEPDYEEDYLEVV</sequence>
<dbReference type="PANTHER" id="PTHR33104:SF2">
    <property type="entry name" value="CXC3 LIKE CYSTEINE CLUSTER DOMAIN-CONTAINING PROTEIN"/>
    <property type="match status" value="1"/>
</dbReference>
<feature type="region of interest" description="Disordered" evidence="1">
    <location>
        <begin position="1"/>
        <end position="37"/>
    </location>
</feature>
<evidence type="ECO:0000256" key="1">
    <source>
        <dbReference type="SAM" id="MobiDB-lite"/>
    </source>
</evidence>
<evidence type="ECO:0000259" key="2">
    <source>
        <dbReference type="Pfam" id="PF18803"/>
    </source>
</evidence>
<name>A0A8H6Y183_9AGAR</name>
<dbReference type="EMBL" id="JACAZI010000010">
    <property type="protein sequence ID" value="KAF7349895.1"/>
    <property type="molecule type" value="Genomic_DNA"/>
</dbReference>
<accession>A0A8H6Y183</accession>
<comment type="caution">
    <text evidence="3">The sequence shown here is derived from an EMBL/GenBank/DDBJ whole genome shotgun (WGS) entry which is preliminary data.</text>
</comment>
<dbReference type="InterPro" id="IPR041457">
    <property type="entry name" value="CxC2_KDZ-assoc"/>
</dbReference>
<dbReference type="PANTHER" id="PTHR33104">
    <property type="entry name" value="SI:DKEY-29D5.2"/>
    <property type="match status" value="1"/>
</dbReference>
<feature type="compositionally biased region" description="Basic and acidic residues" evidence="1">
    <location>
        <begin position="700"/>
        <end position="714"/>
    </location>
</feature>
<reference evidence="3" key="1">
    <citation type="submission" date="2020-05" db="EMBL/GenBank/DDBJ databases">
        <title>Mycena genomes resolve the evolution of fungal bioluminescence.</title>
        <authorList>
            <person name="Tsai I.J."/>
        </authorList>
    </citation>
    <scope>NUCLEOTIDE SEQUENCE</scope>
    <source>
        <strain evidence="3">CCC161011</strain>
    </source>
</reference>
<dbReference type="Proteomes" id="UP000620124">
    <property type="component" value="Unassembled WGS sequence"/>
</dbReference>
<keyword evidence="4" id="KW-1185">Reference proteome</keyword>
<dbReference type="Pfam" id="PF18758">
    <property type="entry name" value="KDZ"/>
    <property type="match status" value="1"/>
</dbReference>
<dbReference type="Pfam" id="PF18803">
    <property type="entry name" value="CxC2"/>
    <property type="match status" value="1"/>
</dbReference>
<organism evidence="3 4">
    <name type="scientific">Mycena venus</name>
    <dbReference type="NCBI Taxonomy" id="2733690"/>
    <lineage>
        <taxon>Eukaryota</taxon>
        <taxon>Fungi</taxon>
        <taxon>Dikarya</taxon>
        <taxon>Basidiomycota</taxon>
        <taxon>Agaricomycotina</taxon>
        <taxon>Agaricomycetes</taxon>
        <taxon>Agaricomycetidae</taxon>
        <taxon>Agaricales</taxon>
        <taxon>Marasmiineae</taxon>
        <taxon>Mycenaceae</taxon>
        <taxon>Mycena</taxon>
    </lineage>
</organism>